<feature type="region of interest" description="Disordered" evidence="1">
    <location>
        <begin position="58"/>
        <end position="89"/>
    </location>
</feature>
<protein>
    <submittedName>
        <fullName evidence="2">Uncharacterized protein</fullName>
    </submittedName>
</protein>
<accession>A0A6J4R4I8</accession>
<proteinExistence type="predicted"/>
<dbReference type="AlphaFoldDB" id="A0A6J4R4I8"/>
<feature type="compositionally biased region" description="Basic residues" evidence="1">
    <location>
        <begin position="816"/>
        <end position="825"/>
    </location>
</feature>
<sequence length="848" mass="93552">MDHEVRLARQRVELLIAHPEQGLAEIPDDRHHAVHPACRYPVGFQVGGDGLERVLIAPPPDEAVDPGLRRREQPFEEKGPEKARGTRQKDVFGLGRSDHLYLAFRRDIRLEDGLGAKVELRSRSGVAVALEGFDPVAQASYGRVFHKERHRDVDAESLFDLGREPGGGERVTAEVEEVVSRLDLTLVQAEYLLPDALEQVLLLRARRVGGERRGLQVPLGAGLAGRGLREPPAVHLARGRLDRERVERHVDRGNGVVGQYFPQDAPDLLAPARLGVEAPAGEAVVVLRFGDHVGDEALVLALVALGDHHARPDGDVLLDGRLHRAELDVVAPDPDPEVRPAEDLQVPVRQDASPVAGPVHPRPVLPGERVGHEALGGLLRQVHEAPGEHVPPDDDLAGLPFWHPPEVVVQDVQALRSRGQAHRAVRRTRTIHCFAQLRHRDLVGLGDAVEVEGAGVGQRLEQAPRQRLGDHLAADPDRLQVGEALGEIRPAPVEDRLSEGRSHLDLGDAVLFQVPHQGRGIVDHIVPDDVRGPAPQERPQHLPHEKYAAPDPVPHPVVADPVAPQVREHRRPVRVRDALRLARGPRRVGYEGQVLPVHPLRRGIFVGRPRLVHIHPEALLPVGQTPGVGVFGEDEGGLAVGEDVLQLRRRVGELQGHVRAAGLHGGQDRHYVLRATLHVHADGRVRRDADAPQVGGEHVGPPVQFRVGQRGIRVHHGGRIRGLLRLAFEEFMQAEVPFVHAGSTVRPRGEKCPSVAARAVRPCRPRCKIRLRQPWKPSLCPFPKRPLLILCSRQKRCCDLLRLRQDAAEKASGPRPGRRPLRAKRPGYDGAHSTPYAHQFHRLCRRYL</sequence>
<gene>
    <name evidence="2" type="ORF">AVDCRST_MAG01-01-5334</name>
</gene>
<reference evidence="2" key="1">
    <citation type="submission" date="2020-02" db="EMBL/GenBank/DDBJ databases">
        <authorList>
            <person name="Meier V. D."/>
        </authorList>
    </citation>
    <scope>NUCLEOTIDE SEQUENCE</scope>
    <source>
        <strain evidence="2">AVDCRST_MAG01</strain>
    </source>
</reference>
<name>A0A6J4R4I8_9ACTN</name>
<dbReference type="AntiFam" id="ANF00178">
    <property type="entry name" value="Shadow ORF (opposite dhbF)"/>
</dbReference>
<feature type="compositionally biased region" description="Basic and acidic residues" evidence="1">
    <location>
        <begin position="67"/>
        <end position="89"/>
    </location>
</feature>
<feature type="region of interest" description="Disordered" evidence="1">
    <location>
        <begin position="809"/>
        <end position="832"/>
    </location>
</feature>
<evidence type="ECO:0000313" key="2">
    <source>
        <dbReference type="EMBL" id="CAA9457071.1"/>
    </source>
</evidence>
<dbReference type="EMBL" id="CADCUW010000707">
    <property type="protein sequence ID" value="CAA9457071.1"/>
    <property type="molecule type" value="Genomic_DNA"/>
</dbReference>
<evidence type="ECO:0000256" key="1">
    <source>
        <dbReference type="SAM" id="MobiDB-lite"/>
    </source>
</evidence>
<organism evidence="2">
    <name type="scientific">uncultured Rubrobacteraceae bacterium</name>
    <dbReference type="NCBI Taxonomy" id="349277"/>
    <lineage>
        <taxon>Bacteria</taxon>
        <taxon>Bacillati</taxon>
        <taxon>Actinomycetota</taxon>
        <taxon>Rubrobacteria</taxon>
        <taxon>Rubrobacterales</taxon>
        <taxon>Rubrobacteraceae</taxon>
        <taxon>environmental samples</taxon>
    </lineage>
</organism>